<dbReference type="InterPro" id="IPR002641">
    <property type="entry name" value="PNPLA_dom"/>
</dbReference>
<dbReference type="AlphaFoldDB" id="A0A7G9QKC5"/>
<accession>A0A7G9QKC5</accession>
<feature type="active site" description="Proton acceptor" evidence="2">
    <location>
        <position position="182"/>
    </location>
</feature>
<evidence type="ECO:0000256" key="1">
    <source>
        <dbReference type="ARBA" id="ARBA00023098"/>
    </source>
</evidence>
<protein>
    <submittedName>
        <fullName evidence="4">Patatin-like phospholipase family protein</fullName>
    </submittedName>
</protein>
<dbReference type="Proteomes" id="UP000515806">
    <property type="component" value="Chromosome"/>
</dbReference>
<dbReference type="SUPFAM" id="SSF52151">
    <property type="entry name" value="FabD/lysophospholipase-like"/>
    <property type="match status" value="1"/>
</dbReference>
<evidence type="ECO:0000256" key="2">
    <source>
        <dbReference type="PROSITE-ProRule" id="PRU01161"/>
    </source>
</evidence>
<dbReference type="PROSITE" id="PS51635">
    <property type="entry name" value="PNPLA"/>
    <property type="match status" value="1"/>
</dbReference>
<proteinExistence type="predicted"/>
<keyword evidence="5" id="KW-1185">Reference proteome</keyword>
<dbReference type="Gene3D" id="3.40.1090.10">
    <property type="entry name" value="Cytosolic phospholipase A2 catalytic domain"/>
    <property type="match status" value="1"/>
</dbReference>
<sequence length="310" mass="34994">MKTLVISGGGSKGAFAGGVAEYLIKYRQTNYDLFVGSSTGSLLIPFLAIGDVARIKKLYTTISQSDIFTVCPFIVKYKNGKVKLRMNHFGIIKQFIKRQKTLGDSTGLRNLIRNNFKLKDFETIKSLGKEVVVTVANLTTQLIEYKSSNDYGYEDFCDWMWASCNLAPLMSLYQKNGNDYADGGFGNLIPVQEAIVKGATEIDTIVLRQEKAVYNNPPLQNAIEVFARTSDFMLNQIANDDLIISKLQTANKNVKINFYFINRELTTHSFVFNKQEMTTWWQEGYDLFKAKDCTTHVLAVEADEGIKLTR</sequence>
<feature type="short sequence motif" description="DGA/G" evidence="2">
    <location>
        <begin position="182"/>
        <end position="184"/>
    </location>
</feature>
<dbReference type="RefSeq" id="WP_187594263.1">
    <property type="nucleotide sequence ID" value="NZ_CP060723.1"/>
</dbReference>
<feature type="short sequence motif" description="GXSXG" evidence="2">
    <location>
        <begin position="36"/>
        <end position="40"/>
    </location>
</feature>
<dbReference type="KEGG" id="proe:H9L23_06845"/>
<keyword evidence="2" id="KW-0378">Hydrolase</keyword>
<dbReference type="GO" id="GO:0016042">
    <property type="term" value="P:lipid catabolic process"/>
    <property type="evidence" value="ECO:0007669"/>
    <property type="project" value="UniProtKB-UniRule"/>
</dbReference>
<reference evidence="4 5" key="1">
    <citation type="submission" date="2020-08" db="EMBL/GenBank/DDBJ databases">
        <title>Genome sequence of Pedobacter roseus KACC 11594T.</title>
        <authorList>
            <person name="Hyun D.-W."/>
            <person name="Bae J.-W."/>
        </authorList>
    </citation>
    <scope>NUCLEOTIDE SEQUENCE [LARGE SCALE GENOMIC DNA]</scope>
    <source>
        <strain evidence="4 5">KACC 11594</strain>
    </source>
</reference>
<evidence type="ECO:0000313" key="5">
    <source>
        <dbReference type="Proteomes" id="UP000515806"/>
    </source>
</evidence>
<feature type="short sequence motif" description="GXGXXG" evidence="2">
    <location>
        <begin position="8"/>
        <end position="13"/>
    </location>
</feature>
<feature type="active site" description="Nucleophile" evidence="2">
    <location>
        <position position="38"/>
    </location>
</feature>
<gene>
    <name evidence="4" type="ORF">H9L23_06845</name>
</gene>
<keyword evidence="2" id="KW-0442">Lipid degradation</keyword>
<feature type="domain" description="PNPLA" evidence="3">
    <location>
        <begin position="4"/>
        <end position="195"/>
    </location>
</feature>
<dbReference type="EMBL" id="CP060723">
    <property type="protein sequence ID" value="QNN43800.1"/>
    <property type="molecule type" value="Genomic_DNA"/>
</dbReference>
<evidence type="ECO:0000313" key="4">
    <source>
        <dbReference type="EMBL" id="QNN43800.1"/>
    </source>
</evidence>
<name>A0A7G9QKC5_9SPHI</name>
<dbReference type="Pfam" id="PF01734">
    <property type="entry name" value="Patatin"/>
    <property type="match status" value="1"/>
</dbReference>
<organism evidence="4 5">
    <name type="scientific">Pedobacter roseus</name>
    <dbReference type="NCBI Taxonomy" id="336820"/>
    <lineage>
        <taxon>Bacteria</taxon>
        <taxon>Pseudomonadati</taxon>
        <taxon>Bacteroidota</taxon>
        <taxon>Sphingobacteriia</taxon>
        <taxon>Sphingobacteriales</taxon>
        <taxon>Sphingobacteriaceae</taxon>
        <taxon>Pedobacter</taxon>
    </lineage>
</organism>
<dbReference type="GO" id="GO:0016787">
    <property type="term" value="F:hydrolase activity"/>
    <property type="evidence" value="ECO:0007669"/>
    <property type="project" value="UniProtKB-UniRule"/>
</dbReference>
<dbReference type="InterPro" id="IPR016035">
    <property type="entry name" value="Acyl_Trfase/lysoPLipase"/>
</dbReference>
<evidence type="ECO:0000259" key="3">
    <source>
        <dbReference type="PROSITE" id="PS51635"/>
    </source>
</evidence>
<keyword evidence="1 2" id="KW-0443">Lipid metabolism</keyword>